<dbReference type="InterPro" id="IPR006300">
    <property type="entry name" value="FlgB"/>
</dbReference>
<keyword evidence="8" id="KW-0966">Cell projection</keyword>
<dbReference type="PANTHER" id="PTHR30435:SF12">
    <property type="entry name" value="FLAGELLAR BASAL BODY ROD PROTEIN FLGB"/>
    <property type="match status" value="1"/>
</dbReference>
<dbReference type="InterPro" id="IPR019776">
    <property type="entry name" value="Flagellar_basal_body_rod_CS"/>
</dbReference>
<dbReference type="PROSITE" id="PS00588">
    <property type="entry name" value="FLAGELLA_BB_ROD"/>
    <property type="match status" value="1"/>
</dbReference>
<organism evidence="8 9">
    <name type="scientific">Buchnera aphidicola</name>
    <name type="common">Acyrthosiphon lactucae</name>
    <dbReference type="NCBI Taxonomy" id="1241832"/>
    <lineage>
        <taxon>Bacteria</taxon>
        <taxon>Pseudomonadati</taxon>
        <taxon>Pseudomonadota</taxon>
        <taxon>Gammaproteobacteria</taxon>
        <taxon>Enterobacterales</taxon>
        <taxon>Erwiniaceae</taxon>
        <taxon>Buchnera</taxon>
    </lineage>
</organism>
<dbReference type="GO" id="GO:0030694">
    <property type="term" value="C:bacterial-type flagellum basal body, rod"/>
    <property type="evidence" value="ECO:0007669"/>
    <property type="project" value="InterPro"/>
</dbReference>
<feature type="domain" description="Flagellar basal body rod protein N-terminal" evidence="7">
    <location>
        <begin position="12"/>
        <end position="39"/>
    </location>
</feature>
<keyword evidence="8" id="KW-0282">Flagellum</keyword>
<evidence type="ECO:0000256" key="2">
    <source>
        <dbReference type="ARBA" id="ARBA00009677"/>
    </source>
</evidence>
<dbReference type="Pfam" id="PF00460">
    <property type="entry name" value="Flg_bb_rod"/>
    <property type="match status" value="1"/>
</dbReference>
<dbReference type="GO" id="GO:0071973">
    <property type="term" value="P:bacterial-type flagellum-dependent cell motility"/>
    <property type="evidence" value="ECO:0007669"/>
    <property type="project" value="InterPro"/>
</dbReference>
<sequence>MFDKINEIFDFNQKALNLYAKRQEILSANIANADTPGYKSIDINFKNELTKMLDKKNVKNSNILLKKTSPYHLNAKSKNLFLLKTIPITTNQIKQDGNTVNMDRERIEFINNSLKYQSSLVFMKNEIKNMMYVLKG</sequence>
<dbReference type="EMBL" id="CP034891">
    <property type="protein sequence ID" value="QCI17731.1"/>
    <property type="molecule type" value="Genomic_DNA"/>
</dbReference>
<dbReference type="OrthoDB" id="9788334at2"/>
<evidence type="ECO:0000256" key="1">
    <source>
        <dbReference type="ARBA" id="ARBA00004117"/>
    </source>
</evidence>
<name>A0A4D6XVX5_9GAMM</name>
<keyword evidence="4 6" id="KW-0975">Bacterial flagellum</keyword>
<comment type="function">
    <text evidence="5 6">Structural component of flagellum, the bacterial motility apparatus. Part of the rod structure of flagellar basal body.</text>
</comment>
<comment type="subcellular location">
    <subcellularLocation>
        <location evidence="1 6">Bacterial flagellum basal body</location>
    </subcellularLocation>
</comment>
<dbReference type="RefSeq" id="WP_158339517.1">
    <property type="nucleotide sequence ID" value="NZ_CP034891.1"/>
</dbReference>
<comment type="similarity">
    <text evidence="2 6">Belongs to the flagella basal body rod proteins family.</text>
</comment>
<dbReference type="PANTHER" id="PTHR30435">
    <property type="entry name" value="FLAGELLAR PROTEIN"/>
    <property type="match status" value="1"/>
</dbReference>
<dbReference type="Proteomes" id="UP000298660">
    <property type="component" value="Chromosome"/>
</dbReference>
<reference evidence="8 9" key="2">
    <citation type="submission" date="2019-05" db="EMBL/GenBank/DDBJ databases">
        <title>Genome evolution of the obligate endosymbiont Buchnera aphidicola.</title>
        <authorList>
            <person name="Moran N.A."/>
        </authorList>
    </citation>
    <scope>NUCLEOTIDE SEQUENCE [LARGE SCALE GENOMIC DNA]</scope>
    <source>
        <strain evidence="8 9">Ala</strain>
    </source>
</reference>
<dbReference type="PIRSF" id="PIRSF002889">
    <property type="entry name" value="Rod_FlgB"/>
    <property type="match status" value="1"/>
</dbReference>
<comment type="subunit">
    <text evidence="6">The basal body constitutes a major portion of the flagellar organelle and consists of a number of rings mounted on a central rod.</text>
</comment>
<evidence type="ECO:0000313" key="8">
    <source>
        <dbReference type="EMBL" id="QCI17731.1"/>
    </source>
</evidence>
<dbReference type="NCBIfam" id="TIGR01396">
    <property type="entry name" value="FlgB"/>
    <property type="match status" value="1"/>
</dbReference>
<evidence type="ECO:0000256" key="5">
    <source>
        <dbReference type="ARBA" id="ARBA00024934"/>
    </source>
</evidence>
<dbReference type="InterPro" id="IPR001444">
    <property type="entry name" value="Flag_bb_rod_N"/>
</dbReference>
<evidence type="ECO:0000256" key="4">
    <source>
        <dbReference type="ARBA" id="ARBA00023143"/>
    </source>
</evidence>
<accession>A0A4D6XVX5</accession>
<proteinExistence type="inferred from homology"/>
<evidence type="ECO:0000259" key="7">
    <source>
        <dbReference type="Pfam" id="PF00460"/>
    </source>
</evidence>
<evidence type="ECO:0000256" key="6">
    <source>
        <dbReference type="PIRNR" id="PIRNR002889"/>
    </source>
</evidence>
<reference evidence="8 9" key="1">
    <citation type="submission" date="2018-12" db="EMBL/GenBank/DDBJ databases">
        <authorList>
            <person name="Chong R.A."/>
        </authorList>
    </citation>
    <scope>NUCLEOTIDE SEQUENCE [LARGE SCALE GENOMIC DNA]</scope>
    <source>
        <strain evidence="8 9">Ala</strain>
    </source>
</reference>
<evidence type="ECO:0000256" key="3">
    <source>
        <dbReference type="ARBA" id="ARBA00014376"/>
    </source>
</evidence>
<protein>
    <recommendedName>
        <fullName evidence="3 6">Flagellar basal body rod protein FlgB</fullName>
    </recommendedName>
</protein>
<evidence type="ECO:0000313" key="9">
    <source>
        <dbReference type="Proteomes" id="UP000298660"/>
    </source>
</evidence>
<gene>
    <name evidence="8" type="primary">flgB</name>
    <name evidence="8" type="ORF">D9V61_01715</name>
</gene>
<dbReference type="AlphaFoldDB" id="A0A4D6XVX5"/>
<keyword evidence="8" id="KW-0969">Cilium</keyword>